<dbReference type="AlphaFoldDB" id="A0A9N9YLL7"/>
<comment type="caution">
    <text evidence="2">The sequence shown here is derived from an EMBL/GenBank/DDBJ whole genome shotgun (WGS) entry which is preliminary data.</text>
</comment>
<evidence type="ECO:0000256" key="1">
    <source>
        <dbReference type="SAM" id="MobiDB-lite"/>
    </source>
</evidence>
<dbReference type="OrthoDB" id="5140442at2759"/>
<sequence>MVAIFRRLFMSDQSMSSLPMDPAPYLSTLPAEVLQLIIEHTHPSAHWPLAQSCSRLYQNSERVLNLHRDAYRRFRVTSDLVPMTGFNLLWSVFSHGAAHIDAWHVREFEIWGERDFTWRSDPEADSDADEAPPDEGSESRTWPPPESDIEYFCEKLLKIPDFFPKTYKEPWGDHVRYGLETGRDSITKSLMLVHLPRIRAIRCAKSGRERYPGIEMLYEYIYWCKAAGTWLPGLETLEKVSVAIPPDGGYTILSTCSDEFAALLCLPNLSEVYFAHMDGDFELSDLGVDLFTNSPQAPFDKTSPVRTIILDNLEESLSEILINFLAKLPSALQNLTVRFDYHDESEARSRSATSLVDALSKHQCNSLQRVCFHAQNETDGPYFTQGLGPDLICAFDDLRVVTMDWLAVEMSLATSGEKLSREDLLGRLFGLFEFRLPNQMETLVLDFFGGTGGVLMIGELTGSNREKMGYVDEAVEAAIKSRRYGNLKAVMLKDIQARLHDIIGARWYFPKAVKAAEERGIYIDLKGDRPPPEVSISREFVPIPTRSCMVTGGLRTEDDDTFL</sequence>
<accession>A0A9N9YLL7</accession>
<gene>
    <name evidence="2" type="ORF">CRHIZ90672A_00018110</name>
</gene>
<feature type="compositionally biased region" description="Acidic residues" evidence="1">
    <location>
        <begin position="123"/>
        <end position="136"/>
    </location>
</feature>
<evidence type="ECO:0000313" key="2">
    <source>
        <dbReference type="EMBL" id="CAH0021562.1"/>
    </source>
</evidence>
<protein>
    <recommendedName>
        <fullName evidence="4">F-box domain-containing protein</fullName>
    </recommendedName>
</protein>
<evidence type="ECO:0000313" key="3">
    <source>
        <dbReference type="Proteomes" id="UP000696573"/>
    </source>
</evidence>
<proteinExistence type="predicted"/>
<evidence type="ECO:0008006" key="4">
    <source>
        <dbReference type="Google" id="ProtNLM"/>
    </source>
</evidence>
<dbReference type="EMBL" id="CABFNQ020000658">
    <property type="protein sequence ID" value="CAH0021562.1"/>
    <property type="molecule type" value="Genomic_DNA"/>
</dbReference>
<name>A0A9N9YLL7_9HYPO</name>
<keyword evidence="3" id="KW-1185">Reference proteome</keyword>
<feature type="region of interest" description="Disordered" evidence="1">
    <location>
        <begin position="121"/>
        <end position="146"/>
    </location>
</feature>
<reference evidence="2" key="1">
    <citation type="submission" date="2021-10" db="EMBL/GenBank/DDBJ databases">
        <authorList>
            <person name="Piombo E."/>
        </authorList>
    </citation>
    <scope>NUCLEOTIDE SEQUENCE</scope>
</reference>
<dbReference type="Proteomes" id="UP000696573">
    <property type="component" value="Unassembled WGS sequence"/>
</dbReference>
<organism evidence="2 3">
    <name type="scientific">Clonostachys rhizophaga</name>
    <dbReference type="NCBI Taxonomy" id="160324"/>
    <lineage>
        <taxon>Eukaryota</taxon>
        <taxon>Fungi</taxon>
        <taxon>Dikarya</taxon>
        <taxon>Ascomycota</taxon>
        <taxon>Pezizomycotina</taxon>
        <taxon>Sordariomycetes</taxon>
        <taxon>Hypocreomycetidae</taxon>
        <taxon>Hypocreales</taxon>
        <taxon>Bionectriaceae</taxon>
        <taxon>Clonostachys</taxon>
    </lineage>
</organism>